<reference evidence="1" key="2">
    <citation type="submission" date="2018-08" db="UniProtKB">
        <authorList>
            <consortium name="EnsemblPlants"/>
        </authorList>
    </citation>
    <scope>IDENTIFICATION</scope>
    <source>
        <strain evidence="1">Yugu1</strain>
    </source>
</reference>
<evidence type="ECO:0000313" key="1">
    <source>
        <dbReference type="EnsemblPlants" id="KQL00895"/>
    </source>
</evidence>
<dbReference type="InParanoid" id="K3YLI9"/>
<protein>
    <submittedName>
        <fullName evidence="1">Uncharacterized protein</fullName>
    </submittedName>
</protein>
<sequence>MEEYAAGKLRRLVHPRGVSNALGPSSSFHLEDLPEVELLCGILENGTALENVTIQPLVTPYGKNSLNIYIPEYKIRDWVRRVSQRYGKVITVVEAPRQCLGHVY</sequence>
<dbReference type="Gramene" id="KQL00895">
    <property type="protein sequence ID" value="KQL00895"/>
    <property type="gene ID" value="SETIT_015113mg"/>
</dbReference>
<dbReference type="EnsemblPlants" id="KQL00895">
    <property type="protein sequence ID" value="KQL00895"/>
    <property type="gene ID" value="SETIT_015113mg"/>
</dbReference>
<dbReference type="AlphaFoldDB" id="K3YLI9"/>
<name>K3YLI9_SETIT</name>
<evidence type="ECO:0000313" key="2">
    <source>
        <dbReference type="Proteomes" id="UP000004995"/>
    </source>
</evidence>
<keyword evidence="2" id="KW-1185">Reference proteome</keyword>
<accession>K3YLI9</accession>
<reference evidence="2" key="1">
    <citation type="journal article" date="2012" name="Nat. Biotechnol.">
        <title>Reference genome sequence of the model plant Setaria.</title>
        <authorList>
            <person name="Bennetzen J.L."/>
            <person name="Schmutz J."/>
            <person name="Wang H."/>
            <person name="Percifield R."/>
            <person name="Hawkins J."/>
            <person name="Pontaroli A.C."/>
            <person name="Estep M."/>
            <person name="Feng L."/>
            <person name="Vaughn J.N."/>
            <person name="Grimwood J."/>
            <person name="Jenkins J."/>
            <person name="Barry K."/>
            <person name="Lindquist E."/>
            <person name="Hellsten U."/>
            <person name="Deshpande S."/>
            <person name="Wang X."/>
            <person name="Wu X."/>
            <person name="Mitros T."/>
            <person name="Triplett J."/>
            <person name="Yang X."/>
            <person name="Ye C.Y."/>
            <person name="Mauro-Herrera M."/>
            <person name="Wang L."/>
            <person name="Li P."/>
            <person name="Sharma M."/>
            <person name="Sharma R."/>
            <person name="Ronald P.C."/>
            <person name="Panaud O."/>
            <person name="Kellogg E.A."/>
            <person name="Brutnell T.P."/>
            <person name="Doust A.N."/>
            <person name="Tuskan G.A."/>
            <person name="Rokhsar D."/>
            <person name="Devos K.M."/>
        </authorList>
    </citation>
    <scope>NUCLEOTIDE SEQUENCE [LARGE SCALE GENOMIC DNA]</scope>
    <source>
        <strain evidence="2">cv. Yugu1</strain>
    </source>
</reference>
<dbReference type="EMBL" id="AGNK02003580">
    <property type="status" value="NOT_ANNOTATED_CDS"/>
    <property type="molecule type" value="Genomic_DNA"/>
</dbReference>
<dbReference type="HOGENOM" id="CLU_2254851_0_0_1"/>
<proteinExistence type="predicted"/>
<dbReference type="Proteomes" id="UP000004995">
    <property type="component" value="Unassembled WGS sequence"/>
</dbReference>
<organism evidence="1 2">
    <name type="scientific">Setaria italica</name>
    <name type="common">Foxtail millet</name>
    <name type="synonym">Panicum italicum</name>
    <dbReference type="NCBI Taxonomy" id="4555"/>
    <lineage>
        <taxon>Eukaryota</taxon>
        <taxon>Viridiplantae</taxon>
        <taxon>Streptophyta</taxon>
        <taxon>Embryophyta</taxon>
        <taxon>Tracheophyta</taxon>
        <taxon>Spermatophyta</taxon>
        <taxon>Magnoliopsida</taxon>
        <taxon>Liliopsida</taxon>
        <taxon>Poales</taxon>
        <taxon>Poaceae</taxon>
        <taxon>PACMAD clade</taxon>
        <taxon>Panicoideae</taxon>
        <taxon>Panicodae</taxon>
        <taxon>Paniceae</taxon>
        <taxon>Cenchrinae</taxon>
        <taxon>Setaria</taxon>
    </lineage>
</organism>